<feature type="compositionally biased region" description="Basic and acidic residues" evidence="1">
    <location>
        <begin position="14"/>
        <end position="30"/>
    </location>
</feature>
<proteinExistence type="predicted"/>
<evidence type="ECO:0000313" key="5">
    <source>
        <dbReference type="Proteomes" id="UP000095860"/>
    </source>
</evidence>
<feature type="transmembrane region" description="Helical" evidence="2">
    <location>
        <begin position="99"/>
        <end position="121"/>
    </location>
</feature>
<dbReference type="KEGG" id="vg:80532820"/>
<reference evidence="4" key="2">
    <citation type="submission" date="2018-09" db="EMBL/GenBank/DDBJ databases">
        <title>Genomic sequence analysis of Gallid alphaherpesvirus 3 strain 301B/1.</title>
        <authorList>
            <person name="Kim T."/>
            <person name="Volkening J.D."/>
            <person name="Spatz S.J."/>
        </authorList>
    </citation>
    <scope>NUCLEOTIDE SEQUENCE</scope>
    <source>
        <strain evidence="4">301B/1</strain>
    </source>
</reference>
<keyword evidence="2" id="KW-0472">Membrane</keyword>
<keyword evidence="3" id="KW-0548">Nucleotidyltransferase</keyword>
<gene>
    <name evidence="3" type="primary">UL56</name>
</gene>
<keyword evidence="5" id="KW-1185">Reference proteome</keyword>
<feature type="compositionally biased region" description="Pro residues" evidence="1">
    <location>
        <begin position="66"/>
        <end position="78"/>
    </location>
</feature>
<dbReference type="Proteomes" id="UP000095860">
    <property type="component" value="Segment"/>
</dbReference>
<name>F8TC58_9ALPH</name>
<keyword evidence="2" id="KW-0812">Transmembrane</keyword>
<dbReference type="EMBL" id="MH939248">
    <property type="protein sequence ID" value="QEY02293.1"/>
    <property type="molecule type" value="Genomic_DNA"/>
</dbReference>
<sequence length="124" mass="13508">MDSDRPQTELTSAELDRGLTSEAQALHEEQPFLDAPGESVYEHFELQLGDGQCDAAYLPPYEASNGPPPTYDSPPPPYETSSSETNDEEDWLFNARQDAAAIIILTVVFVTVFSAALISLLTTA</sequence>
<evidence type="ECO:0000313" key="4">
    <source>
        <dbReference type="EMBL" id="QEY02293.1"/>
    </source>
</evidence>
<reference evidence="3 5" key="1">
    <citation type="journal article" date="2011" name="Virus Genes">
        <title>Comparative genomic sequence analysis of the Marek's disease vaccine strain SB-1.</title>
        <authorList>
            <person name="Spatz S.J."/>
            <person name="Schat K.A."/>
        </authorList>
    </citation>
    <scope>NUCLEOTIDE SEQUENCE [LARGE SCALE GENOMIC DNA]</scope>
    <source>
        <strain evidence="3">SB-1</strain>
    </source>
</reference>
<feature type="region of interest" description="Disordered" evidence="1">
    <location>
        <begin position="55"/>
        <end position="89"/>
    </location>
</feature>
<dbReference type="EC" id="2.7.7.7" evidence="3"/>
<feature type="region of interest" description="Disordered" evidence="1">
    <location>
        <begin position="1"/>
        <end position="36"/>
    </location>
</feature>
<keyword evidence="2" id="KW-1133">Transmembrane helix</keyword>
<evidence type="ECO:0000256" key="2">
    <source>
        <dbReference type="SAM" id="Phobius"/>
    </source>
</evidence>
<dbReference type="GeneID" id="80532820"/>
<dbReference type="RefSeq" id="YP_010795660.1">
    <property type="nucleotide sequence ID" value="NC_075702.1"/>
</dbReference>
<dbReference type="GO" id="GO:0003887">
    <property type="term" value="F:DNA-directed DNA polymerase activity"/>
    <property type="evidence" value="ECO:0007669"/>
    <property type="project" value="UniProtKB-EC"/>
</dbReference>
<evidence type="ECO:0000313" key="3">
    <source>
        <dbReference type="EMBL" id="AEI00269.1"/>
    </source>
</evidence>
<keyword evidence="3" id="KW-0808">Transferase</keyword>
<evidence type="ECO:0000256" key="1">
    <source>
        <dbReference type="SAM" id="MobiDB-lite"/>
    </source>
</evidence>
<protein>
    <submittedName>
        <fullName evidence="3">DNA polymerase</fullName>
        <ecNumber evidence="3">2.7.7.7</ecNumber>
    </submittedName>
</protein>
<dbReference type="EMBL" id="HQ840738">
    <property type="protein sequence ID" value="AEI00269.1"/>
    <property type="molecule type" value="Genomic_DNA"/>
</dbReference>
<organism evidence="3 5">
    <name type="scientific">Gallid alphaherpesvirus 3</name>
    <dbReference type="NCBI Taxonomy" id="35250"/>
    <lineage>
        <taxon>Viruses</taxon>
        <taxon>Duplodnaviria</taxon>
        <taxon>Heunggongvirae</taxon>
        <taxon>Peploviricota</taxon>
        <taxon>Herviviricetes</taxon>
        <taxon>Herpesvirales</taxon>
        <taxon>Orthoherpesviridae</taxon>
        <taxon>Alphaherpesvirinae</taxon>
        <taxon>Mardivirus</taxon>
        <taxon>Mardivirus gallidalpha3</taxon>
    </lineage>
</organism>
<accession>F8TC58</accession>